<evidence type="ECO:0000256" key="5">
    <source>
        <dbReference type="ARBA" id="ARBA00022679"/>
    </source>
</evidence>
<protein>
    <recommendedName>
        <fullName evidence="11">Probable nicotinate-nucleotide adenylyltransferase</fullName>
        <ecNumber evidence="11">2.7.7.18</ecNumber>
    </recommendedName>
    <alternativeName>
        <fullName evidence="11">Deamido-NAD(+) diphosphorylase</fullName>
    </alternativeName>
    <alternativeName>
        <fullName evidence="11">Deamido-NAD(+) pyrophosphorylase</fullName>
    </alternativeName>
    <alternativeName>
        <fullName evidence="11">Nicotinate mononucleotide adenylyltransferase</fullName>
        <shortName evidence="11">NaMN adenylyltransferase</shortName>
    </alternativeName>
</protein>
<dbReference type="NCBIfam" id="TIGR00482">
    <property type="entry name" value="nicotinate (nicotinamide) nucleotide adenylyltransferase"/>
    <property type="match status" value="1"/>
</dbReference>
<dbReference type="EMBL" id="JABBNT010000004">
    <property type="protein sequence ID" value="NMM45724.1"/>
    <property type="molecule type" value="Genomic_DNA"/>
</dbReference>
<dbReference type="UniPathway" id="UPA00253">
    <property type="reaction ID" value="UER00332"/>
</dbReference>
<dbReference type="Pfam" id="PF01467">
    <property type="entry name" value="CTP_transf_like"/>
    <property type="match status" value="1"/>
</dbReference>
<feature type="compositionally biased region" description="Basic and acidic residues" evidence="12">
    <location>
        <begin position="207"/>
        <end position="219"/>
    </location>
</feature>
<keyword evidence="8 11" id="KW-0067">ATP-binding</keyword>
<keyword evidence="5 11" id="KW-0808">Transferase</keyword>
<dbReference type="PANTHER" id="PTHR39321:SF3">
    <property type="entry name" value="PHOSPHOPANTETHEINE ADENYLYLTRANSFERASE"/>
    <property type="match status" value="1"/>
</dbReference>
<proteinExistence type="inferred from homology"/>
<comment type="pathway">
    <text evidence="2 11">Cofactor biosynthesis; NAD(+) biosynthesis; deamido-NAD(+) from nicotinate D-ribonucleotide: step 1/1.</text>
</comment>
<dbReference type="GO" id="GO:0004515">
    <property type="term" value="F:nicotinate-nucleotide adenylyltransferase activity"/>
    <property type="evidence" value="ECO:0007669"/>
    <property type="project" value="UniProtKB-UniRule"/>
</dbReference>
<dbReference type="GO" id="GO:0009435">
    <property type="term" value="P:NAD+ biosynthetic process"/>
    <property type="evidence" value="ECO:0007669"/>
    <property type="project" value="UniProtKB-UniRule"/>
</dbReference>
<name>A0A7Y0E1V7_9PROT</name>
<dbReference type="PANTHER" id="PTHR39321">
    <property type="entry name" value="NICOTINATE-NUCLEOTIDE ADENYLYLTRANSFERASE-RELATED"/>
    <property type="match status" value="1"/>
</dbReference>
<evidence type="ECO:0000256" key="1">
    <source>
        <dbReference type="ARBA" id="ARBA00002324"/>
    </source>
</evidence>
<organism evidence="14 15">
    <name type="scientific">Pacificispira spongiicola</name>
    <dbReference type="NCBI Taxonomy" id="2729598"/>
    <lineage>
        <taxon>Bacteria</taxon>
        <taxon>Pseudomonadati</taxon>
        <taxon>Pseudomonadota</taxon>
        <taxon>Alphaproteobacteria</taxon>
        <taxon>Rhodospirillales</taxon>
        <taxon>Rhodospirillaceae</taxon>
        <taxon>Pacificispira</taxon>
    </lineage>
</organism>
<dbReference type="Proteomes" id="UP000539372">
    <property type="component" value="Unassembled WGS sequence"/>
</dbReference>
<dbReference type="InterPro" id="IPR005248">
    <property type="entry name" value="NadD/NMNAT"/>
</dbReference>
<evidence type="ECO:0000256" key="12">
    <source>
        <dbReference type="SAM" id="MobiDB-lite"/>
    </source>
</evidence>
<evidence type="ECO:0000256" key="7">
    <source>
        <dbReference type="ARBA" id="ARBA00022741"/>
    </source>
</evidence>
<dbReference type="SUPFAM" id="SSF52374">
    <property type="entry name" value="Nucleotidylyl transferase"/>
    <property type="match status" value="1"/>
</dbReference>
<comment type="function">
    <text evidence="1 11">Catalyzes the reversible adenylation of nicotinate mononucleotide (NaMN) to nicotinic acid adenine dinucleotide (NaAD).</text>
</comment>
<dbReference type="InterPro" id="IPR004821">
    <property type="entry name" value="Cyt_trans-like"/>
</dbReference>
<keyword evidence="15" id="KW-1185">Reference proteome</keyword>
<feature type="region of interest" description="Disordered" evidence="12">
    <location>
        <begin position="204"/>
        <end position="228"/>
    </location>
</feature>
<dbReference type="CDD" id="cd02165">
    <property type="entry name" value="NMNAT"/>
    <property type="match status" value="1"/>
</dbReference>
<evidence type="ECO:0000256" key="4">
    <source>
        <dbReference type="ARBA" id="ARBA00022642"/>
    </source>
</evidence>
<evidence type="ECO:0000256" key="9">
    <source>
        <dbReference type="ARBA" id="ARBA00023027"/>
    </source>
</evidence>
<evidence type="ECO:0000256" key="3">
    <source>
        <dbReference type="ARBA" id="ARBA00009014"/>
    </source>
</evidence>
<dbReference type="GO" id="GO:0005524">
    <property type="term" value="F:ATP binding"/>
    <property type="evidence" value="ECO:0007669"/>
    <property type="project" value="UniProtKB-KW"/>
</dbReference>
<keyword evidence="6 11" id="KW-0548">Nucleotidyltransferase</keyword>
<evidence type="ECO:0000313" key="15">
    <source>
        <dbReference type="Proteomes" id="UP000539372"/>
    </source>
</evidence>
<feature type="domain" description="Cytidyltransferase-like" evidence="13">
    <location>
        <begin position="21"/>
        <end position="200"/>
    </location>
</feature>
<evidence type="ECO:0000256" key="8">
    <source>
        <dbReference type="ARBA" id="ARBA00022840"/>
    </source>
</evidence>
<evidence type="ECO:0000256" key="10">
    <source>
        <dbReference type="ARBA" id="ARBA00048721"/>
    </source>
</evidence>
<dbReference type="InterPro" id="IPR014729">
    <property type="entry name" value="Rossmann-like_a/b/a_fold"/>
</dbReference>
<comment type="similarity">
    <text evidence="3 11">Belongs to the NadD family.</text>
</comment>
<keyword evidence="9 11" id="KW-0520">NAD</keyword>
<dbReference type="HAMAP" id="MF_00244">
    <property type="entry name" value="NaMN_adenylyltr"/>
    <property type="match status" value="1"/>
</dbReference>
<reference evidence="14 15" key="1">
    <citation type="submission" date="2020-04" db="EMBL/GenBank/DDBJ databases">
        <title>Rhodospirillaceae bacterium KN72 isolated from deep sea.</title>
        <authorList>
            <person name="Zhang D.-C."/>
        </authorList>
    </citation>
    <scope>NUCLEOTIDE SEQUENCE [LARGE SCALE GENOMIC DNA]</scope>
    <source>
        <strain evidence="14 15">KN72</strain>
    </source>
</reference>
<keyword evidence="7 11" id="KW-0547">Nucleotide-binding</keyword>
<evidence type="ECO:0000256" key="11">
    <source>
        <dbReference type="HAMAP-Rule" id="MF_00244"/>
    </source>
</evidence>
<dbReference type="AlphaFoldDB" id="A0A7Y0E1V7"/>
<evidence type="ECO:0000259" key="13">
    <source>
        <dbReference type="Pfam" id="PF01467"/>
    </source>
</evidence>
<dbReference type="NCBIfam" id="NF000845">
    <property type="entry name" value="PRK00071.2-4"/>
    <property type="match status" value="1"/>
</dbReference>
<evidence type="ECO:0000256" key="6">
    <source>
        <dbReference type="ARBA" id="ARBA00022695"/>
    </source>
</evidence>
<keyword evidence="4 11" id="KW-0662">Pyridine nucleotide biosynthesis</keyword>
<sequence length="228" mass="25582">MRALVSGYDGVMSGRRQTIGLLGGSFNPAHEGHLHISREALKRLGLDQVWWMVSPQNPLKTTDDMAGFDQRLASARAMARDPRIRVTSIERRLGTTQTALTLRKLKRRFPNARFVWLMGADNLLQIHRWYRWKDIFTLVPLAVFARPTYDSKALSGLAATRFARVFVPERFASTLAFRKPPAWVFLAIRRHEASATAIRASGAFPVTRDDTGSTDRDPAPDPGSHGSE</sequence>
<comment type="catalytic activity">
    <reaction evidence="10 11">
        <text>nicotinate beta-D-ribonucleotide + ATP + H(+) = deamido-NAD(+) + diphosphate</text>
        <dbReference type="Rhea" id="RHEA:22860"/>
        <dbReference type="ChEBI" id="CHEBI:15378"/>
        <dbReference type="ChEBI" id="CHEBI:30616"/>
        <dbReference type="ChEBI" id="CHEBI:33019"/>
        <dbReference type="ChEBI" id="CHEBI:57502"/>
        <dbReference type="ChEBI" id="CHEBI:58437"/>
        <dbReference type="EC" id="2.7.7.18"/>
    </reaction>
</comment>
<dbReference type="NCBIfam" id="NF000843">
    <property type="entry name" value="PRK00071.2-2"/>
    <property type="match status" value="1"/>
</dbReference>
<evidence type="ECO:0000313" key="14">
    <source>
        <dbReference type="EMBL" id="NMM45724.1"/>
    </source>
</evidence>
<evidence type="ECO:0000256" key="2">
    <source>
        <dbReference type="ARBA" id="ARBA00005019"/>
    </source>
</evidence>
<dbReference type="Gene3D" id="3.40.50.620">
    <property type="entry name" value="HUPs"/>
    <property type="match status" value="1"/>
</dbReference>
<accession>A0A7Y0E1V7</accession>
<dbReference type="EC" id="2.7.7.18" evidence="11"/>
<gene>
    <name evidence="11" type="primary">nadD</name>
    <name evidence="14" type="ORF">HH303_14605</name>
</gene>
<comment type="caution">
    <text evidence="14">The sequence shown here is derived from an EMBL/GenBank/DDBJ whole genome shotgun (WGS) entry which is preliminary data.</text>
</comment>